<evidence type="ECO:0000256" key="2">
    <source>
        <dbReference type="ARBA" id="ARBA00023172"/>
    </source>
</evidence>
<feature type="domain" description="Tyr recombinase" evidence="3">
    <location>
        <begin position="121"/>
        <end position="222"/>
    </location>
</feature>
<evidence type="ECO:0000259" key="3">
    <source>
        <dbReference type="PROSITE" id="PS51898"/>
    </source>
</evidence>
<dbReference type="InterPro" id="IPR013762">
    <property type="entry name" value="Integrase-like_cat_sf"/>
</dbReference>
<dbReference type="GO" id="GO:0006310">
    <property type="term" value="P:DNA recombination"/>
    <property type="evidence" value="ECO:0007669"/>
    <property type="project" value="UniProtKB-KW"/>
</dbReference>
<protein>
    <recommendedName>
        <fullName evidence="3">Tyr recombinase domain-containing protein</fullName>
    </recommendedName>
</protein>
<proteinExistence type="predicted"/>
<accession>A0A382XKW8</accession>
<dbReference type="SUPFAM" id="SSF47823">
    <property type="entry name" value="lambda integrase-like, N-terminal domain"/>
    <property type="match status" value="1"/>
</dbReference>
<dbReference type="SUPFAM" id="SSF56349">
    <property type="entry name" value="DNA breaking-rejoining enzymes"/>
    <property type="match status" value="1"/>
</dbReference>
<dbReference type="GO" id="GO:0003677">
    <property type="term" value="F:DNA binding"/>
    <property type="evidence" value="ECO:0007669"/>
    <property type="project" value="UniProtKB-KW"/>
</dbReference>
<dbReference type="PANTHER" id="PTHR34605:SF3">
    <property type="entry name" value="P CELL-TYPE AGGLUTINATION PROTEIN MAP4-LIKE-RELATED"/>
    <property type="match status" value="1"/>
</dbReference>
<dbReference type="PROSITE" id="PS51898">
    <property type="entry name" value="TYR_RECOMBINASE"/>
    <property type="match status" value="1"/>
</dbReference>
<name>A0A382XKW8_9ZZZZ</name>
<dbReference type="Gene3D" id="1.10.443.10">
    <property type="entry name" value="Intergrase catalytic core"/>
    <property type="match status" value="1"/>
</dbReference>
<dbReference type="InterPro" id="IPR011010">
    <property type="entry name" value="DNA_brk_join_enz"/>
</dbReference>
<dbReference type="InterPro" id="IPR002104">
    <property type="entry name" value="Integrase_catalytic"/>
</dbReference>
<keyword evidence="2" id="KW-0233">DNA recombination</keyword>
<dbReference type="PANTHER" id="PTHR34605">
    <property type="entry name" value="PHAGE_INTEGRASE DOMAIN-CONTAINING PROTEIN"/>
    <property type="match status" value="1"/>
</dbReference>
<feature type="non-terminal residue" evidence="4">
    <location>
        <position position="222"/>
    </location>
</feature>
<dbReference type="EMBL" id="UINC01168449">
    <property type="protein sequence ID" value="SVD71484.1"/>
    <property type="molecule type" value="Genomic_DNA"/>
</dbReference>
<dbReference type="InterPro" id="IPR010998">
    <property type="entry name" value="Integrase_recombinase_N"/>
</dbReference>
<gene>
    <name evidence="4" type="ORF">METZ01_LOCUS424338</name>
</gene>
<sequence length="222" mass="25248">MTKNSLEIGKILVPDQDAANRLKRTLIQSADSASTRRNRQHFWKKFKEWCEARDASPLPAEPDTVVFYLLNQAGQEQKKSTLNNMRWAIDTTHQQHGFTAPTDDPDAKQQIKGLFRTMAEQRPEQVTQSKKKPITINQIRIMDFPKGVLGLRDKALLLLGFATGMRRSELAAVRKDHIEETEYGLRVRIPRSKSDQLGDGDSVDVIRSAMGRNQKHCPVKTV</sequence>
<evidence type="ECO:0000256" key="1">
    <source>
        <dbReference type="ARBA" id="ARBA00023125"/>
    </source>
</evidence>
<evidence type="ECO:0000313" key="4">
    <source>
        <dbReference type="EMBL" id="SVD71484.1"/>
    </source>
</evidence>
<keyword evidence="1" id="KW-0238">DNA-binding</keyword>
<organism evidence="4">
    <name type="scientific">marine metagenome</name>
    <dbReference type="NCBI Taxonomy" id="408172"/>
    <lineage>
        <taxon>unclassified sequences</taxon>
        <taxon>metagenomes</taxon>
        <taxon>ecological metagenomes</taxon>
    </lineage>
</organism>
<dbReference type="Gene3D" id="1.10.150.130">
    <property type="match status" value="1"/>
</dbReference>
<reference evidence="4" key="1">
    <citation type="submission" date="2018-05" db="EMBL/GenBank/DDBJ databases">
        <authorList>
            <person name="Lanie J.A."/>
            <person name="Ng W.-L."/>
            <person name="Kazmierczak K.M."/>
            <person name="Andrzejewski T.M."/>
            <person name="Davidsen T.M."/>
            <person name="Wayne K.J."/>
            <person name="Tettelin H."/>
            <person name="Glass J.I."/>
            <person name="Rusch D."/>
            <person name="Podicherti R."/>
            <person name="Tsui H.-C.T."/>
            <person name="Winkler M.E."/>
        </authorList>
    </citation>
    <scope>NUCLEOTIDE SEQUENCE</scope>
</reference>
<dbReference type="AlphaFoldDB" id="A0A382XKW8"/>
<dbReference type="InterPro" id="IPR052925">
    <property type="entry name" value="Phage_Integrase-like_Recomb"/>
</dbReference>
<dbReference type="GO" id="GO:0015074">
    <property type="term" value="P:DNA integration"/>
    <property type="evidence" value="ECO:0007669"/>
    <property type="project" value="InterPro"/>
</dbReference>